<evidence type="ECO:0000256" key="6">
    <source>
        <dbReference type="ARBA" id="ARBA00022679"/>
    </source>
</evidence>
<evidence type="ECO:0000256" key="16">
    <source>
        <dbReference type="PIRSR" id="PIRSR605478-4"/>
    </source>
</evidence>
<evidence type="ECO:0000256" key="17">
    <source>
        <dbReference type="PIRSR" id="PIRSR605478-5"/>
    </source>
</evidence>
<feature type="binding site" evidence="16">
    <location>
        <position position="189"/>
    </location>
    <ligand>
        <name>Mg(2+)</name>
        <dbReference type="ChEBI" id="CHEBI:18420"/>
    </ligand>
</feature>
<accession>A0A515D8Y9</accession>
<evidence type="ECO:0000256" key="3">
    <source>
        <dbReference type="ARBA" id="ARBA00007131"/>
    </source>
</evidence>
<feature type="active site" description="Proton donor" evidence="13">
    <location>
        <position position="426"/>
    </location>
</feature>
<feature type="binding site" evidence="15">
    <location>
        <position position="158"/>
    </location>
    <ligand>
        <name>thiamine diphosphate</name>
        <dbReference type="ChEBI" id="CHEBI:58937"/>
    </ligand>
</feature>
<feature type="binding site" evidence="15">
    <location>
        <begin position="116"/>
        <end position="118"/>
    </location>
    <ligand>
        <name>thiamine diphosphate</name>
        <dbReference type="ChEBI" id="CHEBI:58937"/>
    </ligand>
</feature>
<dbReference type="SMART" id="SM00861">
    <property type="entry name" value="Transket_pyr"/>
    <property type="match status" value="1"/>
</dbReference>
<comment type="catalytic activity">
    <reaction evidence="11 18">
        <text>D-sedoheptulose 7-phosphate + D-glyceraldehyde 3-phosphate = aldehydo-D-ribose 5-phosphate + D-xylulose 5-phosphate</text>
        <dbReference type="Rhea" id="RHEA:10508"/>
        <dbReference type="ChEBI" id="CHEBI:57483"/>
        <dbReference type="ChEBI" id="CHEBI:57737"/>
        <dbReference type="ChEBI" id="CHEBI:58273"/>
        <dbReference type="ChEBI" id="CHEBI:59776"/>
        <dbReference type="EC" id="2.2.1.1"/>
    </reaction>
</comment>
<feature type="binding site" evidence="16">
    <location>
        <position position="187"/>
    </location>
    <ligand>
        <name>Mg(2+)</name>
        <dbReference type="ChEBI" id="CHEBI:18420"/>
    </ligand>
</feature>
<dbReference type="FunFam" id="3.40.50.970:FF:000004">
    <property type="entry name" value="Transketolase"/>
    <property type="match status" value="1"/>
</dbReference>
<evidence type="ECO:0000259" key="20">
    <source>
        <dbReference type="SMART" id="SM00861"/>
    </source>
</evidence>
<dbReference type="EMBL" id="CP035503">
    <property type="protein sequence ID" value="QDL36856.1"/>
    <property type="molecule type" value="Genomic_DNA"/>
</dbReference>
<dbReference type="PANTHER" id="PTHR43522:SF2">
    <property type="entry name" value="TRANSKETOLASE 1-RELATED"/>
    <property type="match status" value="1"/>
</dbReference>
<feature type="binding site" evidence="14">
    <location>
        <position position="384"/>
    </location>
    <ligand>
        <name>substrate</name>
    </ligand>
</feature>
<evidence type="ECO:0000256" key="2">
    <source>
        <dbReference type="ARBA" id="ARBA00001941"/>
    </source>
</evidence>
<comment type="similarity">
    <text evidence="3 18">Belongs to the transketolase family.</text>
</comment>
<evidence type="ECO:0000256" key="11">
    <source>
        <dbReference type="ARBA" id="ARBA00049473"/>
    </source>
</evidence>
<dbReference type="SUPFAM" id="SSF52922">
    <property type="entry name" value="TK C-terminal domain-like"/>
    <property type="match status" value="1"/>
</dbReference>
<keyword evidence="22" id="KW-1185">Reference proteome</keyword>
<feature type="domain" description="Transketolase-like pyrimidine-binding" evidence="20">
    <location>
        <begin position="354"/>
        <end position="540"/>
    </location>
</feature>
<feature type="region of interest" description="Disordered" evidence="19">
    <location>
        <begin position="97"/>
        <end position="116"/>
    </location>
</feature>
<evidence type="ECO:0000256" key="18">
    <source>
        <dbReference type="RuleBase" id="RU004996"/>
    </source>
</evidence>
<comment type="function">
    <text evidence="18">Catalyzes the transfer of a two-carbon ketol group from a ketose donor to an aldose acceptor, via a covalent intermediate with the cofactor thiamine pyrophosphate.</text>
</comment>
<evidence type="ECO:0000256" key="8">
    <source>
        <dbReference type="ARBA" id="ARBA00022837"/>
    </source>
</evidence>
<feature type="binding site" evidence="14">
    <location>
        <position position="28"/>
    </location>
    <ligand>
        <name>substrate</name>
    </ligand>
</feature>
<feature type="binding site" evidence="14">
    <location>
        <position position="476"/>
    </location>
    <ligand>
        <name>substrate</name>
    </ligand>
</feature>
<dbReference type="NCBIfam" id="TIGR00232">
    <property type="entry name" value="tktlase_bact"/>
    <property type="match status" value="1"/>
</dbReference>
<dbReference type="Gene3D" id="3.40.50.920">
    <property type="match status" value="1"/>
</dbReference>
<dbReference type="PROSITE" id="PS00802">
    <property type="entry name" value="TRANSKETOLASE_2"/>
    <property type="match status" value="1"/>
</dbReference>
<dbReference type="InterPro" id="IPR005478">
    <property type="entry name" value="Transketolase_bac-like"/>
</dbReference>
<protein>
    <recommendedName>
        <fullName evidence="5 12">Transketolase</fullName>
        <ecNumber evidence="5 12">2.2.1.1</ecNumber>
    </recommendedName>
</protein>
<dbReference type="InterPro" id="IPR029061">
    <property type="entry name" value="THDP-binding"/>
</dbReference>
<evidence type="ECO:0000256" key="9">
    <source>
        <dbReference type="ARBA" id="ARBA00022842"/>
    </source>
</evidence>
<dbReference type="FunFam" id="3.40.50.920:FF:000003">
    <property type="entry name" value="Transketolase"/>
    <property type="match status" value="1"/>
</dbReference>
<comment type="cofactor">
    <cofactor evidence="15">
        <name>thiamine diphosphate</name>
        <dbReference type="ChEBI" id="CHEBI:58937"/>
    </cofactor>
    <text evidence="15">Binds 1 thiamine pyrophosphate per subunit. During the reaction, the substrate forms a covalent intermediate with the cofactor.</text>
</comment>
<evidence type="ECO:0000256" key="14">
    <source>
        <dbReference type="PIRSR" id="PIRSR605478-2"/>
    </source>
</evidence>
<feature type="binding site" evidence="14">
    <location>
        <position position="484"/>
    </location>
    <ligand>
        <name>substrate</name>
    </ligand>
</feature>
<evidence type="ECO:0000313" key="22">
    <source>
        <dbReference type="Proteomes" id="UP000316798"/>
    </source>
</evidence>
<keyword evidence="7 16" id="KW-0479">Metal-binding</keyword>
<gene>
    <name evidence="21" type="primary">tkt</name>
    <name evidence="21" type="ORF">EUB48_05765</name>
</gene>
<dbReference type="InterPro" id="IPR049557">
    <property type="entry name" value="Transketolase_CS"/>
</dbReference>
<evidence type="ECO:0000256" key="12">
    <source>
        <dbReference type="NCBIfam" id="TIGR00232"/>
    </source>
</evidence>
<dbReference type="Pfam" id="PF00456">
    <property type="entry name" value="Transketolase_N"/>
    <property type="match status" value="1"/>
</dbReference>
<dbReference type="Proteomes" id="UP000316798">
    <property type="component" value="Chromosome"/>
</dbReference>
<dbReference type="EC" id="2.2.1.1" evidence="5 12"/>
<feature type="binding site" evidence="14">
    <location>
        <position position="488"/>
    </location>
    <ligand>
        <name>substrate</name>
    </ligand>
</feature>
<dbReference type="Pfam" id="PF02779">
    <property type="entry name" value="Transket_pyr"/>
    <property type="match status" value="1"/>
</dbReference>
<comment type="subunit">
    <text evidence="4 18">Homodimer.</text>
</comment>
<feature type="region of interest" description="Disordered" evidence="19">
    <location>
        <begin position="374"/>
        <end position="412"/>
    </location>
</feature>
<comment type="cofactor">
    <cofactor evidence="18">
        <name>Mg(2+)</name>
        <dbReference type="ChEBI" id="CHEBI:18420"/>
    </cofactor>
    <cofactor evidence="18">
        <name>Ca(2+)</name>
        <dbReference type="ChEBI" id="CHEBI:29108"/>
    </cofactor>
    <cofactor evidence="18">
        <name>Mn(2+)</name>
        <dbReference type="ChEBI" id="CHEBI:29035"/>
    </cofactor>
    <cofactor evidence="18">
        <name>Co(2+)</name>
        <dbReference type="ChEBI" id="CHEBI:48828"/>
    </cofactor>
    <text evidence="18">Binds 1 Mg(2+) ion per subunit. Can also utilize other divalent metal cations, such as Ca(2+), Mn(2+) and Co(2+).</text>
</comment>
<evidence type="ECO:0000256" key="13">
    <source>
        <dbReference type="PIRSR" id="PIRSR605478-1"/>
    </source>
</evidence>
<dbReference type="PROSITE" id="PS00801">
    <property type="entry name" value="TRANSKETOLASE_1"/>
    <property type="match status" value="1"/>
</dbReference>
<comment type="cofactor">
    <cofactor evidence="16">
        <name>Mg(2+)</name>
        <dbReference type="ChEBI" id="CHEBI:18420"/>
    </cofactor>
    <text evidence="16">Binds 1 Mg(2+) ion per subunit. Can also utilize other divalent metal cations, such as Ca(2+), Mn(2+) and Co(2+).</text>
</comment>
<dbReference type="GO" id="GO:0004802">
    <property type="term" value="F:transketolase activity"/>
    <property type="evidence" value="ECO:0007669"/>
    <property type="project" value="UniProtKB-UniRule"/>
</dbReference>
<dbReference type="Gene3D" id="3.40.50.970">
    <property type="match status" value="2"/>
</dbReference>
<evidence type="ECO:0000256" key="7">
    <source>
        <dbReference type="ARBA" id="ARBA00022723"/>
    </source>
</evidence>
<evidence type="ECO:0000256" key="15">
    <source>
        <dbReference type="PIRSR" id="PIRSR605478-3"/>
    </source>
</evidence>
<feature type="site" description="Important for catalytic activity" evidence="17">
    <location>
        <position position="262"/>
    </location>
</feature>
<evidence type="ECO:0000256" key="5">
    <source>
        <dbReference type="ARBA" id="ARBA00013152"/>
    </source>
</evidence>
<feature type="binding site" evidence="14">
    <location>
        <position position="262"/>
    </location>
    <ligand>
        <name>substrate</name>
    </ligand>
</feature>
<comment type="cofactor">
    <cofactor evidence="1">
        <name>Ca(2+)</name>
        <dbReference type="ChEBI" id="CHEBI:29108"/>
    </cofactor>
</comment>
<evidence type="ECO:0000256" key="1">
    <source>
        <dbReference type="ARBA" id="ARBA00001913"/>
    </source>
</evidence>
<dbReference type="KEGG" id="rhf:EUB48_05765"/>
<dbReference type="GO" id="GO:0005829">
    <property type="term" value="C:cytosol"/>
    <property type="evidence" value="ECO:0007669"/>
    <property type="project" value="TreeGrafter"/>
</dbReference>
<keyword evidence="8 18" id="KW-0106">Calcium</keyword>
<evidence type="ECO:0000256" key="19">
    <source>
        <dbReference type="SAM" id="MobiDB-lite"/>
    </source>
</evidence>
<evidence type="ECO:0000313" key="21">
    <source>
        <dbReference type="EMBL" id="QDL36856.1"/>
    </source>
</evidence>
<dbReference type="CDD" id="cd02012">
    <property type="entry name" value="TPP_TK"/>
    <property type="match status" value="1"/>
</dbReference>
<feature type="binding site" evidence="15">
    <location>
        <position position="452"/>
    </location>
    <ligand>
        <name>thiamine diphosphate</name>
        <dbReference type="ChEBI" id="CHEBI:58937"/>
    </ligand>
</feature>
<reference evidence="21 22" key="1">
    <citation type="submission" date="2019-01" db="EMBL/GenBank/DDBJ databases">
        <title>Genomic insights into a novel species Rhodoferax sp.</title>
        <authorList>
            <person name="Jin L."/>
        </authorList>
    </citation>
    <scope>NUCLEOTIDE SEQUENCE [LARGE SCALE GENOMIC DNA]</scope>
    <source>
        <strain evidence="21 22">CHu59-6-5</strain>
    </source>
</reference>
<dbReference type="InterPro" id="IPR055152">
    <property type="entry name" value="Transketolase-like_C_2"/>
</dbReference>
<dbReference type="InterPro" id="IPR033247">
    <property type="entry name" value="Transketolase_fam"/>
</dbReference>
<keyword evidence="10 15" id="KW-0786">Thiamine pyrophosphate</keyword>
<sequence length="688" mass="74193">MSDPLDQQCINTLRFLSVDMVQKADSGHPGLPLGAAPMAYVLWTRHLKHNPRNPHWLDRDRFVLSAGHGSALLYSLLFVTGYDLSLDDIRQFRQWGSKAPGHPERGHTPGVEVTTGPLGQGMANAVGMAMAEAQLAARYNREGHAPVDHRTWAIVSDGDLMEGVTSEAASLAGHLQLGKLTCLYDDNYVTLSAGTDITFSEDRAARFEAYGWHTVTVADGNDLAAIDAALQAARAETARPSLILVRTHLGYGSPEQDSFKAHGSALGVEDVRKTKRTLGWPTEPDFLVPDEALAQFRQAVDRGAHDEAAWNERMNTYAETFAELSREFESRSRGELPPGWDADIPVFPADVKGMATRVAGGKVMNAIAPRLPALTGGSADLDPSTKTALKGLGDFNPPPPQGEDEQGSEGGGWSYAGRNLHFGVREHAMGAVINGFAAHGGFIPYGSTFLIFSDYMRPPMRLAALMSLHVVYVFTHDSIALGEDGPTHQPVEQLAGLRAVPNLTVIRPCDANETAVAWRVALESLDRPVALVLTRQDLPTLDRRRYAPADGLRSGAYILSEAPGGKPALILIATGSEVSLILQAAERLQGEGVAVRCVSMPSWELFDALPQAERDAVLPPSVHARLSVELGATQGWRRYVGDRGDVLGVERFGASAPAEVLLREYGFTVDNVCARARALLDGDGVQKS</sequence>
<dbReference type="InterPro" id="IPR005475">
    <property type="entry name" value="Transketolase-like_Pyr-bd"/>
</dbReference>
<comment type="cofactor">
    <cofactor evidence="2">
        <name>Co(2+)</name>
        <dbReference type="ChEBI" id="CHEBI:48828"/>
    </cofactor>
</comment>
<dbReference type="FunFam" id="3.40.50.970:FF:000003">
    <property type="entry name" value="Transketolase"/>
    <property type="match status" value="1"/>
</dbReference>
<dbReference type="InterPro" id="IPR009014">
    <property type="entry name" value="Transketo_C/PFOR_II"/>
</dbReference>
<name>A0A515D8Y9_9BURK</name>
<proteinExistence type="inferred from homology"/>
<feature type="binding site" evidence="16">
    <location>
        <position position="157"/>
    </location>
    <ligand>
        <name>Mg(2+)</name>
        <dbReference type="ChEBI" id="CHEBI:18420"/>
    </ligand>
</feature>
<feature type="binding site" evidence="15">
    <location>
        <position position="262"/>
    </location>
    <ligand>
        <name>thiamine diphosphate</name>
        <dbReference type="ChEBI" id="CHEBI:58937"/>
    </ligand>
</feature>
<feature type="binding site" evidence="14">
    <location>
        <position position="357"/>
    </location>
    <ligand>
        <name>substrate</name>
    </ligand>
</feature>
<dbReference type="PANTHER" id="PTHR43522">
    <property type="entry name" value="TRANSKETOLASE"/>
    <property type="match status" value="1"/>
</dbReference>
<dbReference type="AlphaFoldDB" id="A0A515D8Y9"/>
<evidence type="ECO:0000256" key="10">
    <source>
        <dbReference type="ARBA" id="ARBA00023052"/>
    </source>
</evidence>
<dbReference type="InterPro" id="IPR020826">
    <property type="entry name" value="Transketolase_BS"/>
</dbReference>
<dbReference type="SUPFAM" id="SSF52518">
    <property type="entry name" value="Thiamin diphosphate-binding fold (THDP-binding)"/>
    <property type="match status" value="2"/>
</dbReference>
<dbReference type="OrthoDB" id="8732661at2"/>
<feature type="binding site" evidence="14">
    <location>
        <position position="535"/>
    </location>
    <ligand>
        <name>substrate</name>
    </ligand>
</feature>
<feature type="binding site" evidence="15">
    <location>
        <position position="187"/>
    </location>
    <ligand>
        <name>thiamine diphosphate</name>
        <dbReference type="ChEBI" id="CHEBI:58937"/>
    </ligand>
</feature>
<dbReference type="GO" id="GO:0046872">
    <property type="term" value="F:metal ion binding"/>
    <property type="evidence" value="ECO:0007669"/>
    <property type="project" value="UniProtKB-KW"/>
</dbReference>
<feature type="binding site" evidence="15">
    <location>
        <position position="68"/>
    </location>
    <ligand>
        <name>thiamine diphosphate</name>
        <dbReference type="ChEBI" id="CHEBI:58937"/>
    </ligand>
</feature>
<dbReference type="RefSeq" id="WP_142818015.1">
    <property type="nucleotide sequence ID" value="NZ_CP035503.1"/>
</dbReference>
<feature type="site" description="Important for catalytic activity" evidence="17">
    <location>
        <position position="28"/>
    </location>
</feature>
<dbReference type="Pfam" id="PF22613">
    <property type="entry name" value="Transketolase_C_1"/>
    <property type="match status" value="1"/>
</dbReference>
<keyword evidence="6 18" id="KW-0808">Transferase</keyword>
<dbReference type="CDD" id="cd07033">
    <property type="entry name" value="TPP_PYR_DXS_TK_like"/>
    <property type="match status" value="1"/>
</dbReference>
<dbReference type="InterPro" id="IPR005474">
    <property type="entry name" value="Transketolase_N"/>
</dbReference>
<keyword evidence="9 16" id="KW-0460">Magnesium</keyword>
<organism evidence="21 22">
    <name type="scientific">Rhodoferax sediminis</name>
    <dbReference type="NCBI Taxonomy" id="2509614"/>
    <lineage>
        <taxon>Bacteria</taxon>
        <taxon>Pseudomonadati</taxon>
        <taxon>Pseudomonadota</taxon>
        <taxon>Betaproteobacteria</taxon>
        <taxon>Burkholderiales</taxon>
        <taxon>Comamonadaceae</taxon>
        <taxon>Rhodoferax</taxon>
    </lineage>
</organism>
<evidence type="ECO:0000256" key="4">
    <source>
        <dbReference type="ARBA" id="ARBA00011738"/>
    </source>
</evidence>
<dbReference type="GO" id="GO:0009052">
    <property type="term" value="P:pentose-phosphate shunt, non-oxidative branch"/>
    <property type="evidence" value="ECO:0007669"/>
    <property type="project" value="UniProtKB-ARBA"/>
</dbReference>